<proteinExistence type="predicted"/>
<gene>
    <name evidence="7" type="ORF">CBER1_10108</name>
</gene>
<keyword evidence="8" id="KW-1185">Reference proteome</keyword>
<accession>A0A2S6C7K9</accession>
<protein>
    <recommendedName>
        <fullName evidence="9">Major facilitator superfamily (MFS) profile domain-containing protein</fullName>
    </recommendedName>
</protein>
<feature type="transmembrane region" description="Helical" evidence="6">
    <location>
        <begin position="248"/>
        <end position="267"/>
    </location>
</feature>
<evidence type="ECO:0000256" key="3">
    <source>
        <dbReference type="ARBA" id="ARBA00022692"/>
    </source>
</evidence>
<dbReference type="Pfam" id="PF07690">
    <property type="entry name" value="MFS_1"/>
    <property type="match status" value="1"/>
</dbReference>
<evidence type="ECO:0000256" key="6">
    <source>
        <dbReference type="SAM" id="Phobius"/>
    </source>
</evidence>
<evidence type="ECO:0000256" key="4">
    <source>
        <dbReference type="ARBA" id="ARBA00022989"/>
    </source>
</evidence>
<evidence type="ECO:0000313" key="7">
    <source>
        <dbReference type="EMBL" id="PPJ55699.1"/>
    </source>
</evidence>
<feature type="transmembrane region" description="Helical" evidence="6">
    <location>
        <begin position="279"/>
        <end position="298"/>
    </location>
</feature>
<evidence type="ECO:0000313" key="8">
    <source>
        <dbReference type="Proteomes" id="UP000237631"/>
    </source>
</evidence>
<dbReference type="PANTHER" id="PTHR43791:SF64">
    <property type="entry name" value="MAJOR FACILITATOR SUPERFAMILY (MFS) PROFILE DOMAIN-CONTAINING PROTEIN"/>
    <property type="match status" value="1"/>
</dbReference>
<organism evidence="7 8">
    <name type="scientific">Cercospora berteroae</name>
    <dbReference type="NCBI Taxonomy" id="357750"/>
    <lineage>
        <taxon>Eukaryota</taxon>
        <taxon>Fungi</taxon>
        <taxon>Dikarya</taxon>
        <taxon>Ascomycota</taxon>
        <taxon>Pezizomycotina</taxon>
        <taxon>Dothideomycetes</taxon>
        <taxon>Dothideomycetidae</taxon>
        <taxon>Mycosphaerellales</taxon>
        <taxon>Mycosphaerellaceae</taxon>
        <taxon>Cercospora</taxon>
    </lineage>
</organism>
<reference evidence="8" key="1">
    <citation type="journal article" date="2017" name="bioRxiv">
        <title>Conservation of a gene cluster reveals novel cercosporin biosynthetic mechanisms and extends production to the genus Colletotrichum.</title>
        <authorList>
            <person name="de Jonge R."/>
            <person name="Ebert M.K."/>
            <person name="Huitt-Roehl C.R."/>
            <person name="Pal P."/>
            <person name="Suttle J.C."/>
            <person name="Spanner R.E."/>
            <person name="Neubauer J.D."/>
            <person name="Jurick W.M.II."/>
            <person name="Stott K.A."/>
            <person name="Secor G.A."/>
            <person name="Thomma B.P.H.J."/>
            <person name="Van de Peer Y."/>
            <person name="Townsend C.A."/>
            <person name="Bolton M.D."/>
        </authorList>
    </citation>
    <scope>NUCLEOTIDE SEQUENCE [LARGE SCALE GENOMIC DNA]</scope>
    <source>
        <strain evidence="8">CBS538.71</strain>
    </source>
</reference>
<dbReference type="InterPro" id="IPR011701">
    <property type="entry name" value="MFS"/>
</dbReference>
<dbReference type="OrthoDB" id="3639251at2759"/>
<keyword evidence="3 6" id="KW-0812">Transmembrane</keyword>
<comment type="caution">
    <text evidence="7">The sequence shown here is derived from an EMBL/GenBank/DDBJ whole genome shotgun (WGS) entry which is preliminary data.</text>
</comment>
<name>A0A2S6C7K9_9PEZI</name>
<dbReference type="PANTHER" id="PTHR43791">
    <property type="entry name" value="PERMEASE-RELATED"/>
    <property type="match status" value="1"/>
</dbReference>
<feature type="transmembrane region" description="Helical" evidence="6">
    <location>
        <begin position="66"/>
        <end position="90"/>
    </location>
</feature>
<keyword evidence="2" id="KW-0813">Transport</keyword>
<feature type="transmembrane region" description="Helical" evidence="6">
    <location>
        <begin position="350"/>
        <end position="372"/>
    </location>
</feature>
<dbReference type="SUPFAM" id="SSF103473">
    <property type="entry name" value="MFS general substrate transporter"/>
    <property type="match status" value="1"/>
</dbReference>
<keyword evidence="4 6" id="KW-1133">Transmembrane helix</keyword>
<sequence>MQEDLSLHGNELDYFTTAFNISYCLMLIPSQIILTHVRPSWLPGLEIGWGILTGLMATVTSAKQVYIIRVFLGAFESSAWPGMMTLFMHWYTPTELAKRMGFYHSCQAVGSMLSGGLQAAIMRTLDGNMGLEGWRWLFVINAVVTVVWGFLGVVMLPDYPNKRNPRAFWFSVRDQELAIGRLIRYKRAEPRGVTWERFKRTFSSWVVYFVAVLYAGTVLATYGYVYFGLFLKAQTRSDGTKRWSTEEVNVIPIGGGAINVAFVWIWALLSDALQTRWTLIVAQGIIGLIPCIIMSIWTSHPTSVPVSAAYASYFINYVALGTAPLIFAWLSDLIPQDPEARSLIAPFYKYGWQSCLAIWVLCIAMTCTLRYIDVRFLLPKRRAFAEAVDTGEVAVAGHVVAKETIHGVAVATDADGVDKTANVTVKSDFTKDAR</sequence>
<evidence type="ECO:0000256" key="1">
    <source>
        <dbReference type="ARBA" id="ARBA00004141"/>
    </source>
</evidence>
<feature type="transmembrane region" description="Helical" evidence="6">
    <location>
        <begin position="310"/>
        <end position="330"/>
    </location>
</feature>
<dbReference type="InterPro" id="IPR036259">
    <property type="entry name" value="MFS_trans_sf"/>
</dbReference>
<feature type="transmembrane region" description="Helical" evidence="6">
    <location>
        <begin position="40"/>
        <end position="59"/>
    </location>
</feature>
<evidence type="ECO:0000256" key="2">
    <source>
        <dbReference type="ARBA" id="ARBA00022448"/>
    </source>
</evidence>
<dbReference type="GO" id="GO:0022857">
    <property type="term" value="F:transmembrane transporter activity"/>
    <property type="evidence" value="ECO:0007669"/>
    <property type="project" value="InterPro"/>
</dbReference>
<evidence type="ECO:0008006" key="9">
    <source>
        <dbReference type="Google" id="ProtNLM"/>
    </source>
</evidence>
<feature type="transmembrane region" description="Helical" evidence="6">
    <location>
        <begin position="102"/>
        <end position="122"/>
    </location>
</feature>
<evidence type="ECO:0000256" key="5">
    <source>
        <dbReference type="ARBA" id="ARBA00023136"/>
    </source>
</evidence>
<dbReference type="EMBL" id="PNEN01000533">
    <property type="protein sequence ID" value="PPJ55699.1"/>
    <property type="molecule type" value="Genomic_DNA"/>
</dbReference>
<comment type="subcellular location">
    <subcellularLocation>
        <location evidence="1">Membrane</location>
        <topology evidence="1">Multi-pass membrane protein</topology>
    </subcellularLocation>
</comment>
<feature type="transmembrane region" description="Helical" evidence="6">
    <location>
        <begin position="134"/>
        <end position="156"/>
    </location>
</feature>
<feature type="transmembrane region" description="Helical" evidence="6">
    <location>
        <begin position="12"/>
        <end position="34"/>
    </location>
</feature>
<dbReference type="AlphaFoldDB" id="A0A2S6C7K9"/>
<dbReference type="GO" id="GO:0016020">
    <property type="term" value="C:membrane"/>
    <property type="evidence" value="ECO:0007669"/>
    <property type="project" value="UniProtKB-SubCell"/>
</dbReference>
<feature type="transmembrane region" description="Helical" evidence="6">
    <location>
        <begin position="205"/>
        <end position="227"/>
    </location>
</feature>
<keyword evidence="5 6" id="KW-0472">Membrane</keyword>
<dbReference type="Proteomes" id="UP000237631">
    <property type="component" value="Unassembled WGS sequence"/>
</dbReference>
<dbReference type="Gene3D" id="1.20.1250.20">
    <property type="entry name" value="MFS general substrate transporter like domains"/>
    <property type="match status" value="1"/>
</dbReference>